<dbReference type="GO" id="GO:0051082">
    <property type="term" value="F:unfolded protein binding"/>
    <property type="evidence" value="ECO:0007669"/>
    <property type="project" value="InterPro"/>
</dbReference>
<proteinExistence type="inferred from homology"/>
<accession>A0A174JGW9</accession>
<organism evidence="6 7">
    <name type="scientific">Hungatella hathewayi</name>
    <dbReference type="NCBI Taxonomy" id="154046"/>
    <lineage>
        <taxon>Bacteria</taxon>
        <taxon>Bacillati</taxon>
        <taxon>Bacillota</taxon>
        <taxon>Clostridia</taxon>
        <taxon>Lachnospirales</taxon>
        <taxon>Lachnospiraceae</taxon>
        <taxon>Hungatella</taxon>
    </lineage>
</organism>
<evidence type="ECO:0000256" key="4">
    <source>
        <dbReference type="ARBA" id="ARBA00023186"/>
    </source>
</evidence>
<name>A0A174JGW9_9FIRM</name>
<evidence type="ECO:0000259" key="5">
    <source>
        <dbReference type="Pfam" id="PF24391"/>
    </source>
</evidence>
<dbReference type="InterPro" id="IPR003607">
    <property type="entry name" value="HD/PDEase_dom"/>
</dbReference>
<dbReference type="InterPro" id="IPR056471">
    <property type="entry name" value="HD-CE"/>
</dbReference>
<keyword evidence="4" id="KW-0143">Chaperone</keyword>
<dbReference type="AlphaFoldDB" id="A0A174JGW9"/>
<dbReference type="RefSeq" id="WP_055658617.1">
    <property type="nucleotide sequence ID" value="NZ_CABIXC010000015.1"/>
</dbReference>
<feature type="domain" description="HD-CE" evidence="5">
    <location>
        <begin position="40"/>
        <end position="279"/>
    </location>
</feature>
<evidence type="ECO:0000313" key="6">
    <source>
        <dbReference type="EMBL" id="CUO96380.1"/>
    </source>
</evidence>
<dbReference type="PANTHER" id="PTHR11528">
    <property type="entry name" value="HEAT SHOCK PROTEIN 90 FAMILY MEMBER"/>
    <property type="match status" value="1"/>
</dbReference>
<dbReference type="EMBL" id="CYZE01000015">
    <property type="protein sequence ID" value="CUO96380.1"/>
    <property type="molecule type" value="Genomic_DNA"/>
</dbReference>
<dbReference type="Proteomes" id="UP000095651">
    <property type="component" value="Unassembled WGS sequence"/>
</dbReference>
<evidence type="ECO:0000256" key="3">
    <source>
        <dbReference type="ARBA" id="ARBA00022840"/>
    </source>
</evidence>
<dbReference type="Gene3D" id="3.30.565.10">
    <property type="entry name" value="Histidine kinase-like ATPase, C-terminal domain"/>
    <property type="match status" value="1"/>
</dbReference>
<dbReference type="PRINTS" id="PR00775">
    <property type="entry name" value="HEATSHOCK90"/>
</dbReference>
<dbReference type="InterPro" id="IPR036890">
    <property type="entry name" value="HATPase_C_sf"/>
</dbReference>
<evidence type="ECO:0000256" key="2">
    <source>
        <dbReference type="ARBA" id="ARBA00022741"/>
    </source>
</evidence>
<keyword evidence="2" id="KW-0547">Nucleotide-binding</keyword>
<keyword evidence="3" id="KW-0067">ATP-binding</keyword>
<gene>
    <name evidence="6" type="primary">htpG_2</name>
    <name evidence="6" type="ORF">ERS852407_04545</name>
</gene>
<protein>
    <submittedName>
        <fullName evidence="6">ATPase</fullName>
    </submittedName>
</protein>
<sequence length="842" mass="98462">MLENIKLYNELLKRNSNYRIHVEKIYEYAVNVLPKINRVFANYTGHGIEHSLNVMQYMYELVTDITAISDLEITCMISSALLHDIGMAVNDEEIEYVKNDELVCHGRKYSVIYKKFQNENAALQECIRPVHGERALTHILSMDKSLFLIPEYTNGNFQEELAKICQAHTMDRKWIVENLDNNQVKGKDRLNAQYIAMLLRIGDYLDIDEKRAPMELYRLISPTEFGDKEWKQHYIIENREKIIRDSATHVGRVVIYGQCDNYKIHRKFLNYLAGLSDELLWCTSYSGNHFEERYRLFVQPQIDNRIQTKGFEISDLKLQLDYYAVMKLLMGESIYGNKKFGLRELIQNSVDACKVMMEEADKLEKYQYNPYIPKVQIIIDYNKQKMIVLDNGTGMNYEILTKYFLNIGKSYYQSDEFLYQSKDYHPIGTFGIGFLACFMLSNHVSVETKHYLEKEGFTIELESDSEFVCKKNKVDLIRDSGTAVILNLESVFQVFDENAENIKTFVERTFLDQGVQVQFIIVDAARKTEELNLKKYEERNQGAIVLDSYLNGISASLELQSDTIKISRKLSELCVESMNEIQEFYEYNSAEHRICSRDLEGKDLGNYINGNQMMVIKIEGVREEEKAEYEEWRKWNTELIFTPKEMQKTIYFPVKYDEALLKYCKDGSHFWNGSGAQWYTVISRFHKIKPSHENKRLESILKECKILTTALYDVELGIFPLIKAGKERYAEFTDAVYLGNGEKENETYWHGIRLENGGFEIDAEIIGVIIGDCVVNITRNDLIPNVARNDLPADEKRKVEEAIKRAMYQYMMDKMTDLELKSAIQLFVDERYPLNNPYYLKK</sequence>
<dbReference type="GO" id="GO:0016887">
    <property type="term" value="F:ATP hydrolysis activity"/>
    <property type="evidence" value="ECO:0007669"/>
    <property type="project" value="InterPro"/>
</dbReference>
<reference evidence="6 7" key="1">
    <citation type="submission" date="2015-09" db="EMBL/GenBank/DDBJ databases">
        <authorList>
            <consortium name="Pathogen Informatics"/>
        </authorList>
    </citation>
    <scope>NUCLEOTIDE SEQUENCE [LARGE SCALE GENOMIC DNA]</scope>
    <source>
        <strain evidence="6 7">2789STDY5608850</strain>
    </source>
</reference>
<dbReference type="SUPFAM" id="SSF55874">
    <property type="entry name" value="ATPase domain of HSP90 chaperone/DNA topoisomerase II/histidine kinase"/>
    <property type="match status" value="1"/>
</dbReference>
<comment type="similarity">
    <text evidence="1">Belongs to the heat shock protein 90 family.</text>
</comment>
<dbReference type="Pfam" id="PF24391">
    <property type="entry name" value="HD-CE"/>
    <property type="match status" value="1"/>
</dbReference>
<dbReference type="Gene3D" id="1.10.3210.10">
    <property type="entry name" value="Hypothetical protein af1432"/>
    <property type="match status" value="1"/>
</dbReference>
<dbReference type="SUPFAM" id="SSF109604">
    <property type="entry name" value="HD-domain/PDEase-like"/>
    <property type="match status" value="1"/>
</dbReference>
<evidence type="ECO:0000256" key="1">
    <source>
        <dbReference type="ARBA" id="ARBA00008239"/>
    </source>
</evidence>
<dbReference type="InterPro" id="IPR020575">
    <property type="entry name" value="Hsp90_N"/>
</dbReference>
<dbReference type="GO" id="GO:0005524">
    <property type="term" value="F:ATP binding"/>
    <property type="evidence" value="ECO:0007669"/>
    <property type="project" value="UniProtKB-KW"/>
</dbReference>
<dbReference type="CDD" id="cd00077">
    <property type="entry name" value="HDc"/>
    <property type="match status" value="1"/>
</dbReference>
<dbReference type="Pfam" id="PF13589">
    <property type="entry name" value="HATPase_c_3"/>
    <property type="match status" value="1"/>
</dbReference>
<evidence type="ECO:0000313" key="7">
    <source>
        <dbReference type="Proteomes" id="UP000095651"/>
    </source>
</evidence>
<dbReference type="GO" id="GO:0140662">
    <property type="term" value="F:ATP-dependent protein folding chaperone"/>
    <property type="evidence" value="ECO:0007669"/>
    <property type="project" value="InterPro"/>
</dbReference>
<dbReference type="InterPro" id="IPR001404">
    <property type="entry name" value="Hsp90_fam"/>
</dbReference>